<evidence type="ECO:0000256" key="7">
    <source>
        <dbReference type="ARBA" id="ARBA00023014"/>
    </source>
</evidence>
<dbReference type="EMBL" id="JAPVER010000020">
    <property type="protein sequence ID" value="MCZ3366365.1"/>
    <property type="molecule type" value="Genomic_DNA"/>
</dbReference>
<evidence type="ECO:0000256" key="8">
    <source>
        <dbReference type="ARBA" id="ARBA00038369"/>
    </source>
</evidence>
<dbReference type="Gene3D" id="1.10.1060.10">
    <property type="entry name" value="Alpha-helical ferredoxin"/>
    <property type="match status" value="1"/>
</dbReference>
<comment type="cofactor">
    <cofactor evidence="2">
        <name>FAD</name>
        <dbReference type="ChEBI" id="CHEBI:57692"/>
    </cofactor>
</comment>
<comment type="similarity">
    <text evidence="8">Belongs to the FrhB family.</text>
</comment>
<sequence length="400" mass="44377">MIQIGDKFYSNAVDNLIAEKGESGGSLTALYKFLLEEGIIDAVLTVKSGADIYDAVPVLIDNPEDLIESAGALHCGTLNMAVILEKYLGGAFDIKIAVTTKPCDAMAINELIKRGRIARKNIIMLGINCGGTLPPVPTIKMLKSHGIDPDTVLNEEISKGKFIIEIKGNKREKISIDELEEENNGRRENCRRCEFNIPRTADLAFGNWGVIDSSKNSFIEVLTDNGAKILDKASNKGILNLDKAPTGGIGVREKIDKIMVNQAKKWQEKMFSHVGGEFLAVLFKYENDLSRCIKCFACKDSCPICYCSDCSLKSEIPEWVNNTEVPPKPLFHMERLMHMVDSCINCGQCEDVCPADIPLSKISHEINVKLKEMFDYTPGINDELPPFSYFLIKRDKRFGG</sequence>
<keyword evidence="4" id="KW-0862">Zinc</keyword>
<dbReference type="InterPro" id="IPR017896">
    <property type="entry name" value="4Fe4S_Fe-S-bd"/>
</dbReference>
<dbReference type="InterPro" id="IPR045220">
    <property type="entry name" value="FRHB/FDHB/HCAR-like"/>
</dbReference>
<dbReference type="Proteomes" id="UP001074446">
    <property type="component" value="Unassembled WGS sequence"/>
</dbReference>
<dbReference type="PROSITE" id="PS00198">
    <property type="entry name" value="4FE4S_FER_1"/>
    <property type="match status" value="1"/>
</dbReference>
<proteinExistence type="inferred from homology"/>
<dbReference type="GO" id="GO:0051536">
    <property type="term" value="F:iron-sulfur cluster binding"/>
    <property type="evidence" value="ECO:0007669"/>
    <property type="project" value="UniProtKB-KW"/>
</dbReference>
<feature type="domain" description="4Fe-4S ferredoxin-type" evidence="11">
    <location>
        <begin position="334"/>
        <end position="365"/>
    </location>
</feature>
<dbReference type="PANTHER" id="PTHR31332:SF6">
    <property type="entry name" value="FORMATE DEHYDROGENASE SUBUNIT BETA"/>
    <property type="match status" value="1"/>
</dbReference>
<keyword evidence="14" id="KW-1185">Reference proteome</keyword>
<evidence type="ECO:0000256" key="9">
    <source>
        <dbReference type="ARBA" id="ARBA00047971"/>
    </source>
</evidence>
<reference evidence="13" key="1">
    <citation type="submission" date="2022-12" db="EMBL/GenBank/DDBJ databases">
        <title>Reclassification of two methanogenic archaea species isolated from the Kolyma lowland permafrost.</title>
        <authorList>
            <person name="Trubitsyn V.E."/>
            <person name="Rivkina E.M."/>
            <person name="Shcherbakova V.A."/>
        </authorList>
    </citation>
    <scope>NUCLEOTIDE SEQUENCE</scope>
    <source>
        <strain evidence="12">M2</strain>
        <strain evidence="13">MK4</strain>
    </source>
</reference>
<dbReference type="InterPro" id="IPR017900">
    <property type="entry name" value="4Fe4S_Fe_S_CS"/>
</dbReference>
<accession>A0A9E5A5J7</accession>
<evidence type="ECO:0000256" key="2">
    <source>
        <dbReference type="ARBA" id="ARBA00001974"/>
    </source>
</evidence>
<keyword evidence="3" id="KW-0479">Metal-binding</keyword>
<dbReference type="GO" id="GO:0052592">
    <property type="term" value="F:oxidoreductase activity, acting on CH or CH2 groups, with an iron-sulfur protein as acceptor"/>
    <property type="evidence" value="ECO:0007669"/>
    <property type="project" value="TreeGrafter"/>
</dbReference>
<dbReference type="GO" id="GO:0043794">
    <property type="term" value="F:formate dehydrogenase (coenzyme F420) activity"/>
    <property type="evidence" value="ECO:0007669"/>
    <property type="project" value="UniProtKB-EC"/>
</dbReference>
<evidence type="ECO:0000313" key="12">
    <source>
        <dbReference type="EMBL" id="MCZ3366365.1"/>
    </source>
</evidence>
<dbReference type="SUPFAM" id="SSF46548">
    <property type="entry name" value="alpha-helical ferredoxin"/>
    <property type="match status" value="1"/>
</dbReference>
<evidence type="ECO:0000259" key="11">
    <source>
        <dbReference type="PROSITE" id="PS51379"/>
    </source>
</evidence>
<evidence type="ECO:0000256" key="5">
    <source>
        <dbReference type="ARBA" id="ARBA00023002"/>
    </source>
</evidence>
<dbReference type="InterPro" id="IPR007516">
    <property type="entry name" value="Co_F420_Hydgase/DH_bsu_N"/>
</dbReference>
<dbReference type="EC" id="1.17.98.3" evidence="10"/>
<keyword evidence="5" id="KW-0560">Oxidoreductase</keyword>
<comment type="cofactor">
    <cofactor evidence="1">
        <name>Zn(2+)</name>
        <dbReference type="ChEBI" id="CHEBI:29105"/>
    </cofactor>
</comment>
<feature type="domain" description="4Fe-4S ferredoxin-type" evidence="11">
    <location>
        <begin position="283"/>
        <end position="303"/>
    </location>
</feature>
<evidence type="ECO:0000256" key="4">
    <source>
        <dbReference type="ARBA" id="ARBA00022833"/>
    </source>
</evidence>
<keyword evidence="7" id="KW-0411">Iron-sulfur</keyword>
<evidence type="ECO:0000256" key="1">
    <source>
        <dbReference type="ARBA" id="ARBA00001947"/>
    </source>
</evidence>
<evidence type="ECO:0000256" key="3">
    <source>
        <dbReference type="ARBA" id="ARBA00022723"/>
    </source>
</evidence>
<dbReference type="Pfam" id="PF04432">
    <property type="entry name" value="FrhB_FdhB_C"/>
    <property type="match status" value="1"/>
</dbReference>
<keyword evidence="6" id="KW-0408">Iron</keyword>
<evidence type="ECO:0000256" key="10">
    <source>
        <dbReference type="ARBA" id="ARBA00049724"/>
    </source>
</evidence>
<organism evidence="13">
    <name type="scientific">Methanobacterium veterum</name>
    <dbReference type="NCBI Taxonomy" id="408577"/>
    <lineage>
        <taxon>Archaea</taxon>
        <taxon>Methanobacteriati</taxon>
        <taxon>Methanobacteriota</taxon>
        <taxon>Methanomada group</taxon>
        <taxon>Methanobacteria</taxon>
        <taxon>Methanobacteriales</taxon>
        <taxon>Methanobacteriaceae</taxon>
        <taxon>Methanobacterium</taxon>
    </lineage>
</organism>
<name>A0A9E5A5J7_9EURY</name>
<dbReference type="Pfam" id="PF04422">
    <property type="entry name" value="FrhB_FdhB_N"/>
    <property type="match status" value="1"/>
</dbReference>
<dbReference type="InterPro" id="IPR007525">
    <property type="entry name" value="FrhB_FdhB_C"/>
</dbReference>
<evidence type="ECO:0000313" key="13">
    <source>
        <dbReference type="EMBL" id="MCZ3371873.1"/>
    </source>
</evidence>
<comment type="catalytic activity">
    <reaction evidence="9">
        <text>oxidized coenzyme F420-(gamma-L-Glu)(n) + formate + 2 H(+) = reduced coenzyme F420-(gamma-L-Glu)(n) + CO2</text>
        <dbReference type="Rhea" id="RHEA:42764"/>
        <dbReference type="Rhea" id="RHEA-COMP:12939"/>
        <dbReference type="Rhea" id="RHEA-COMP:14378"/>
        <dbReference type="ChEBI" id="CHEBI:15378"/>
        <dbReference type="ChEBI" id="CHEBI:15740"/>
        <dbReference type="ChEBI" id="CHEBI:16526"/>
        <dbReference type="ChEBI" id="CHEBI:133980"/>
        <dbReference type="ChEBI" id="CHEBI:139511"/>
        <dbReference type="EC" id="1.17.98.3"/>
    </reaction>
</comment>
<dbReference type="PROSITE" id="PS51379">
    <property type="entry name" value="4FE4S_FER_2"/>
    <property type="match status" value="2"/>
</dbReference>
<evidence type="ECO:0000313" key="14">
    <source>
        <dbReference type="Proteomes" id="UP001068021"/>
    </source>
</evidence>
<evidence type="ECO:0000256" key="6">
    <source>
        <dbReference type="ARBA" id="ARBA00023004"/>
    </source>
</evidence>
<dbReference type="PANTHER" id="PTHR31332">
    <property type="entry name" value="7-HYDROXYMETHYL CHLOROPHYLL A REDUCTASE, CHLOROPLASTIC"/>
    <property type="match status" value="1"/>
</dbReference>
<dbReference type="InterPro" id="IPR009051">
    <property type="entry name" value="Helical_ferredxn"/>
</dbReference>
<dbReference type="AlphaFoldDB" id="A0A9E5A5J7"/>
<comment type="caution">
    <text evidence="13">The sequence shown here is derived from an EMBL/GenBank/DDBJ whole genome shotgun (WGS) entry which is preliminary data.</text>
</comment>
<dbReference type="EMBL" id="JAPVES010000029">
    <property type="protein sequence ID" value="MCZ3371873.1"/>
    <property type="molecule type" value="Genomic_DNA"/>
</dbReference>
<gene>
    <name evidence="13" type="ORF">O3H35_04450</name>
    <name evidence="12" type="ORF">O3H54_10785</name>
</gene>
<dbReference type="Proteomes" id="UP001068021">
    <property type="component" value="Unassembled WGS sequence"/>
</dbReference>
<dbReference type="GO" id="GO:0046872">
    <property type="term" value="F:metal ion binding"/>
    <property type="evidence" value="ECO:0007669"/>
    <property type="project" value="UniProtKB-KW"/>
</dbReference>
<protein>
    <recommendedName>
        <fullName evidence="10">formate dehydrogenase (coenzyme F420)</fullName>
        <ecNumber evidence="10">1.17.98.3</ecNumber>
    </recommendedName>
</protein>
<dbReference type="Pfam" id="PF13183">
    <property type="entry name" value="Fer4_8"/>
    <property type="match status" value="1"/>
</dbReference>
<dbReference type="RefSeq" id="WP_048082953.1">
    <property type="nucleotide sequence ID" value="NZ_JAPVER010000020.1"/>
</dbReference>